<name>A0A419Q2K0_CLOSI</name>
<dbReference type="AlphaFoldDB" id="A0A419Q2K0"/>
<dbReference type="EMBL" id="NIRI02000042">
    <property type="protein sequence ID" value="KAG5450019.1"/>
    <property type="molecule type" value="Genomic_DNA"/>
</dbReference>
<reference evidence="1 2" key="1">
    <citation type="journal article" date="2018" name="Biotechnol. Adv.">
        <title>Improved genomic resources and new bioinformatic workflow for the carcinogenic parasite Clonorchis sinensis: Biotechnological implications.</title>
        <authorList>
            <person name="Wang D."/>
            <person name="Korhonen P.K."/>
            <person name="Gasser R.B."/>
            <person name="Young N.D."/>
        </authorList>
    </citation>
    <scope>NUCLEOTIDE SEQUENCE [LARGE SCALE GENOMIC DNA]</scope>
    <source>
        <strain evidence="1">Cs-k2</strain>
    </source>
</reference>
<evidence type="ECO:0000313" key="1">
    <source>
        <dbReference type="EMBL" id="KAG5450019.1"/>
    </source>
</evidence>
<protein>
    <submittedName>
        <fullName evidence="1">Uncharacterized protein</fullName>
    </submittedName>
</protein>
<organism evidence="1 2">
    <name type="scientific">Clonorchis sinensis</name>
    <name type="common">Chinese liver fluke</name>
    <dbReference type="NCBI Taxonomy" id="79923"/>
    <lineage>
        <taxon>Eukaryota</taxon>
        <taxon>Metazoa</taxon>
        <taxon>Spiralia</taxon>
        <taxon>Lophotrochozoa</taxon>
        <taxon>Platyhelminthes</taxon>
        <taxon>Trematoda</taxon>
        <taxon>Digenea</taxon>
        <taxon>Opisthorchiida</taxon>
        <taxon>Opisthorchiata</taxon>
        <taxon>Opisthorchiidae</taxon>
        <taxon>Clonorchis</taxon>
    </lineage>
</organism>
<sequence length="166" mass="18934">MPVAYTSGTAYWFLITWLSICSPSMAIGLQACRHHTRRYHHCALMMSPRMVTKRLQVNCQARRTDQQTPDKQPINSPILTIVRHITTTNVYVPTTYECFAPSPGAKQRSIPFQCEISSNRRKFFFDLCNLFLEVPMNIDFVEILVARVSLLVVDQVAVDLLAELGN</sequence>
<gene>
    <name evidence="1" type="ORF">CSKR_103252</name>
</gene>
<accession>A0A419Q2K0</accession>
<comment type="caution">
    <text evidence="1">The sequence shown here is derived from an EMBL/GenBank/DDBJ whole genome shotgun (WGS) entry which is preliminary data.</text>
</comment>
<proteinExistence type="predicted"/>
<dbReference type="InParanoid" id="A0A419Q2K0"/>
<feature type="non-terminal residue" evidence="1">
    <location>
        <position position="1"/>
    </location>
</feature>
<evidence type="ECO:0000313" key="2">
    <source>
        <dbReference type="Proteomes" id="UP000286415"/>
    </source>
</evidence>
<dbReference type="OrthoDB" id="10558008at2759"/>
<dbReference type="Proteomes" id="UP000286415">
    <property type="component" value="Unassembled WGS sequence"/>
</dbReference>
<keyword evidence="2" id="KW-1185">Reference proteome</keyword>
<reference evidence="1 2" key="2">
    <citation type="journal article" date="2021" name="Genomics">
        <title>High-quality reference genome for Clonorchis sinensis.</title>
        <authorList>
            <person name="Young N.D."/>
            <person name="Stroehlein A.J."/>
            <person name="Kinkar L."/>
            <person name="Wang T."/>
            <person name="Sohn W.M."/>
            <person name="Chang B.C.H."/>
            <person name="Kaur P."/>
            <person name="Weisz D."/>
            <person name="Dudchenko O."/>
            <person name="Aiden E.L."/>
            <person name="Korhonen P.K."/>
            <person name="Gasser R.B."/>
        </authorList>
    </citation>
    <scope>NUCLEOTIDE SEQUENCE [LARGE SCALE GENOMIC DNA]</scope>
    <source>
        <strain evidence="1">Cs-k2</strain>
    </source>
</reference>